<dbReference type="PANTHER" id="PTHR19918:SF8">
    <property type="entry name" value="FI02843P"/>
    <property type="match status" value="1"/>
</dbReference>
<protein>
    <recommendedName>
        <fullName evidence="9">CDC20/Fizzy WD40 domain-containing protein</fullName>
    </recommendedName>
</protein>
<dbReference type="CDD" id="cd00200">
    <property type="entry name" value="WD40"/>
    <property type="match status" value="1"/>
</dbReference>
<dbReference type="SMART" id="SM00320">
    <property type="entry name" value="WD40"/>
    <property type="match status" value="7"/>
</dbReference>
<proteinExistence type="inferred from homology"/>
<dbReference type="PROSITE" id="PS50082">
    <property type="entry name" value="WD_REPEATS_2"/>
    <property type="match status" value="2"/>
</dbReference>
<feature type="region of interest" description="Disordered" evidence="8">
    <location>
        <begin position="451"/>
        <end position="471"/>
    </location>
</feature>
<dbReference type="GO" id="GO:1990757">
    <property type="term" value="F:ubiquitin ligase activator activity"/>
    <property type="evidence" value="ECO:0007669"/>
    <property type="project" value="TreeGrafter"/>
</dbReference>
<dbReference type="GO" id="GO:1905786">
    <property type="term" value="P:positive regulation of anaphase-promoting complex-dependent catabolic process"/>
    <property type="evidence" value="ECO:0007669"/>
    <property type="project" value="TreeGrafter"/>
</dbReference>
<keyword evidence="6" id="KW-0131">Cell cycle</keyword>
<evidence type="ECO:0000259" key="9">
    <source>
        <dbReference type="Pfam" id="PF24807"/>
    </source>
</evidence>
<dbReference type="GO" id="GO:0010997">
    <property type="term" value="F:anaphase-promoting complex binding"/>
    <property type="evidence" value="ECO:0007669"/>
    <property type="project" value="InterPro"/>
</dbReference>
<evidence type="ECO:0000256" key="2">
    <source>
        <dbReference type="ARBA" id="ARBA00022574"/>
    </source>
</evidence>
<dbReference type="Pfam" id="PF24807">
    <property type="entry name" value="WD40_CDC20-Fz"/>
    <property type="match status" value="1"/>
</dbReference>
<dbReference type="PROSITE" id="PS50294">
    <property type="entry name" value="WD_REPEATS_REGION"/>
    <property type="match status" value="2"/>
</dbReference>
<keyword evidence="4" id="KW-0677">Repeat</keyword>
<gene>
    <name evidence="10" type="ORF">RUM43_010762</name>
    <name evidence="11" type="ORF">RUM44_012911</name>
</gene>
<dbReference type="Gene3D" id="2.130.10.10">
    <property type="entry name" value="YVTN repeat-like/Quinoprotein amine dehydrogenase"/>
    <property type="match status" value="1"/>
</dbReference>
<dbReference type="GO" id="GO:0051301">
    <property type="term" value="P:cell division"/>
    <property type="evidence" value="ECO:0007669"/>
    <property type="project" value="UniProtKB-KW"/>
</dbReference>
<dbReference type="InterPro" id="IPR033010">
    <property type="entry name" value="Cdc20/Fizzy"/>
</dbReference>
<name>A0AAN8P4P7_POLSC</name>
<keyword evidence="3" id="KW-0132">Cell division</keyword>
<evidence type="ECO:0000256" key="4">
    <source>
        <dbReference type="ARBA" id="ARBA00022737"/>
    </source>
</evidence>
<dbReference type="GO" id="GO:0031145">
    <property type="term" value="P:anaphase-promoting complex-dependent catabolic process"/>
    <property type="evidence" value="ECO:0007669"/>
    <property type="project" value="TreeGrafter"/>
</dbReference>
<dbReference type="SUPFAM" id="SSF50978">
    <property type="entry name" value="WD40 repeat-like"/>
    <property type="match status" value="1"/>
</dbReference>
<feature type="repeat" description="WD" evidence="7">
    <location>
        <begin position="276"/>
        <end position="307"/>
    </location>
</feature>
<keyword evidence="5" id="KW-0498">Mitosis</keyword>
<evidence type="ECO:0000256" key="5">
    <source>
        <dbReference type="ARBA" id="ARBA00022776"/>
    </source>
</evidence>
<feature type="compositionally biased region" description="Polar residues" evidence="8">
    <location>
        <begin position="1"/>
        <end position="13"/>
    </location>
</feature>
<keyword evidence="2 7" id="KW-0853">WD repeat</keyword>
<evidence type="ECO:0000313" key="13">
    <source>
        <dbReference type="Proteomes" id="UP001372834"/>
    </source>
</evidence>
<dbReference type="InterPro" id="IPR015943">
    <property type="entry name" value="WD40/YVTN_repeat-like_dom_sf"/>
</dbReference>
<evidence type="ECO:0000256" key="7">
    <source>
        <dbReference type="PROSITE-ProRule" id="PRU00221"/>
    </source>
</evidence>
<sequence>MSSNSNVNYSSKTPSKKNAYDKKKTPLKTPAKSPSCKSNPVTPQHAGDRFIPNRSATNFDLGHFFASKNLQEDDEEEIYPRNENQRILAETIHGGDLSNMKILSYQNKAPAPPEGYMNPLKVMYSQTKSASAVKGSSRYIPQSPERILDAPDVIDDYYLNLIDWSTTNILAVALSNCVYLWNAATGAIEELLELEGSDYVTSVSWIQEGNYLAVGTFTGSTQIWDCCEMRRLRTMDGHTARVCSHSWNQYVLSSGSRSGQIIHHDVRQRDHIIATLNGHTEEVCGLKWSPDGRFLASGANDNLLNIWPQLPDQMYTTSQPLHTFSEHQAAVKALAWCPWQPGVLASGGGTADRCIRIWNINSGTLLSTTDTKSQVCAIQWSVHYKELISGHGYANNQLTIWKYPSMNKVTELTGHTARVLHLCTSPDGSSVMSAGADETLRLWMCFAPDPSKKDDKPQRKAVSSILKQGLR</sequence>
<dbReference type="EMBL" id="JAWJWE010000004">
    <property type="protein sequence ID" value="KAK6637088.1"/>
    <property type="molecule type" value="Genomic_DNA"/>
</dbReference>
<dbReference type="Proteomes" id="UP001372834">
    <property type="component" value="Unassembled WGS sequence"/>
</dbReference>
<evidence type="ECO:0000313" key="10">
    <source>
        <dbReference type="EMBL" id="KAK6637088.1"/>
    </source>
</evidence>
<dbReference type="PANTHER" id="PTHR19918">
    <property type="entry name" value="CELL DIVISION CYCLE 20 CDC20 FIZZY -RELATED"/>
    <property type="match status" value="1"/>
</dbReference>
<reference evidence="10 13" key="1">
    <citation type="submission" date="2023-10" db="EMBL/GenBank/DDBJ databases">
        <title>Genomes of two closely related lineages of the louse Polyplax serrata with different host specificities.</title>
        <authorList>
            <person name="Martinu J."/>
            <person name="Tarabai H."/>
            <person name="Stefka J."/>
            <person name="Hypsa V."/>
        </authorList>
    </citation>
    <scope>NUCLEOTIDE SEQUENCE [LARGE SCALE GENOMIC DNA]</scope>
    <source>
        <strain evidence="11">98ZLc_SE</strain>
        <strain evidence="10">HR10_N</strain>
    </source>
</reference>
<dbReference type="InterPro" id="IPR056150">
    <property type="entry name" value="WD40_CDC20-Fz"/>
</dbReference>
<dbReference type="AlphaFoldDB" id="A0AAN8P4P7"/>
<evidence type="ECO:0000256" key="6">
    <source>
        <dbReference type="ARBA" id="ARBA00023306"/>
    </source>
</evidence>
<evidence type="ECO:0000313" key="11">
    <source>
        <dbReference type="EMBL" id="KAK6641202.1"/>
    </source>
</evidence>
<dbReference type="InterPro" id="IPR036322">
    <property type="entry name" value="WD40_repeat_dom_sf"/>
</dbReference>
<comment type="caution">
    <text evidence="10">The sequence shown here is derived from an EMBL/GenBank/DDBJ whole genome shotgun (WGS) entry which is preliminary data.</text>
</comment>
<organism evidence="10 13">
    <name type="scientific">Polyplax serrata</name>
    <name type="common">Common mouse louse</name>
    <dbReference type="NCBI Taxonomy" id="468196"/>
    <lineage>
        <taxon>Eukaryota</taxon>
        <taxon>Metazoa</taxon>
        <taxon>Ecdysozoa</taxon>
        <taxon>Arthropoda</taxon>
        <taxon>Hexapoda</taxon>
        <taxon>Insecta</taxon>
        <taxon>Pterygota</taxon>
        <taxon>Neoptera</taxon>
        <taxon>Paraneoptera</taxon>
        <taxon>Psocodea</taxon>
        <taxon>Troctomorpha</taxon>
        <taxon>Phthiraptera</taxon>
        <taxon>Anoplura</taxon>
        <taxon>Polyplacidae</taxon>
        <taxon>Polyplax</taxon>
    </lineage>
</organism>
<evidence type="ECO:0000256" key="1">
    <source>
        <dbReference type="ARBA" id="ARBA00006445"/>
    </source>
</evidence>
<comment type="similarity">
    <text evidence="1">Belongs to the WD repeat CDC20/Fizzy family.</text>
</comment>
<keyword evidence="12" id="KW-1185">Reference proteome</keyword>
<evidence type="ECO:0000256" key="3">
    <source>
        <dbReference type="ARBA" id="ARBA00022618"/>
    </source>
</evidence>
<evidence type="ECO:0000256" key="8">
    <source>
        <dbReference type="SAM" id="MobiDB-lite"/>
    </source>
</evidence>
<accession>A0AAN8P4P7</accession>
<feature type="repeat" description="WD" evidence="7">
    <location>
        <begin position="412"/>
        <end position="443"/>
    </location>
</feature>
<feature type="domain" description="CDC20/Fizzy WD40" evidence="9">
    <location>
        <begin position="148"/>
        <end position="443"/>
    </location>
</feature>
<evidence type="ECO:0000313" key="12">
    <source>
        <dbReference type="Proteomes" id="UP001359485"/>
    </source>
</evidence>
<dbReference type="GO" id="GO:0005680">
    <property type="term" value="C:anaphase-promoting complex"/>
    <property type="evidence" value="ECO:0007669"/>
    <property type="project" value="TreeGrafter"/>
</dbReference>
<feature type="region of interest" description="Disordered" evidence="8">
    <location>
        <begin position="1"/>
        <end position="53"/>
    </location>
</feature>
<dbReference type="InterPro" id="IPR001680">
    <property type="entry name" value="WD40_rpt"/>
</dbReference>
<dbReference type="EMBL" id="JAWJWF010000001">
    <property type="protein sequence ID" value="KAK6641202.1"/>
    <property type="molecule type" value="Genomic_DNA"/>
</dbReference>
<dbReference type="Proteomes" id="UP001359485">
    <property type="component" value="Unassembled WGS sequence"/>
</dbReference>